<comment type="caution">
    <text evidence="2">The sequence shown here is derived from an EMBL/GenBank/DDBJ whole genome shotgun (WGS) entry which is preliminary data.</text>
</comment>
<feature type="compositionally biased region" description="Polar residues" evidence="1">
    <location>
        <begin position="85"/>
        <end position="108"/>
    </location>
</feature>
<reference evidence="2" key="1">
    <citation type="submission" date="2021-01" db="EMBL/GenBank/DDBJ databases">
        <title>Fulvivirga kasyanovii gen. nov., sp nov., a novel member of the phylum Bacteroidetes isolated from seawater in a mussel farm.</title>
        <authorList>
            <person name="Zhao L.-H."/>
            <person name="Wang Z.-J."/>
        </authorList>
    </citation>
    <scope>NUCLEOTIDE SEQUENCE</scope>
    <source>
        <strain evidence="2">29W222</strain>
    </source>
</reference>
<evidence type="ECO:0000256" key="1">
    <source>
        <dbReference type="SAM" id="MobiDB-lite"/>
    </source>
</evidence>
<accession>A0A937FWD2</accession>
<proteinExistence type="predicted"/>
<protein>
    <submittedName>
        <fullName evidence="2">Uncharacterized protein</fullName>
    </submittedName>
</protein>
<name>A0A937FWD2_9BACT</name>
<sequence length="140" mass="15647">MRDRSIKYIASIFLFISVGYINPLAAQEGGFMFHEGGGDSYQEKPEAPSSPGTENSYVQPGLKNTYQKDKSKDDIQEKTEESNKQKSTPGNTQPQNKQPATTPSTNNPDAGKDEDSDSVLSFNFLHYIIQRFKFSEVVDE</sequence>
<organism evidence="2 3">
    <name type="scientific">Fulvivirga marina</name>
    <dbReference type="NCBI Taxonomy" id="2494733"/>
    <lineage>
        <taxon>Bacteria</taxon>
        <taxon>Pseudomonadati</taxon>
        <taxon>Bacteroidota</taxon>
        <taxon>Cytophagia</taxon>
        <taxon>Cytophagales</taxon>
        <taxon>Fulvivirgaceae</taxon>
        <taxon>Fulvivirga</taxon>
    </lineage>
</organism>
<dbReference type="RefSeq" id="WP_202855752.1">
    <property type="nucleotide sequence ID" value="NZ_JAEUGD010000023.1"/>
</dbReference>
<dbReference type="AlphaFoldDB" id="A0A937FWD2"/>
<dbReference type="EMBL" id="JAEUGD010000023">
    <property type="protein sequence ID" value="MBL6446212.1"/>
    <property type="molecule type" value="Genomic_DNA"/>
</dbReference>
<feature type="compositionally biased region" description="Polar residues" evidence="1">
    <location>
        <begin position="50"/>
        <end position="65"/>
    </location>
</feature>
<gene>
    <name evidence="2" type="ORF">JMN32_07825</name>
</gene>
<feature type="compositionally biased region" description="Basic and acidic residues" evidence="1">
    <location>
        <begin position="66"/>
        <end position="84"/>
    </location>
</feature>
<evidence type="ECO:0000313" key="3">
    <source>
        <dbReference type="Proteomes" id="UP000614216"/>
    </source>
</evidence>
<keyword evidence="3" id="KW-1185">Reference proteome</keyword>
<dbReference type="Proteomes" id="UP000614216">
    <property type="component" value="Unassembled WGS sequence"/>
</dbReference>
<feature type="region of interest" description="Disordered" evidence="1">
    <location>
        <begin position="34"/>
        <end position="117"/>
    </location>
</feature>
<evidence type="ECO:0000313" key="2">
    <source>
        <dbReference type="EMBL" id="MBL6446212.1"/>
    </source>
</evidence>